<keyword evidence="2" id="KW-1185">Reference proteome</keyword>
<evidence type="ECO:0000313" key="1">
    <source>
        <dbReference type="EMBL" id="BCR93206.1"/>
    </source>
</evidence>
<protein>
    <submittedName>
        <fullName evidence="1">Uncharacterized protein</fullName>
    </submittedName>
</protein>
<dbReference type="Proteomes" id="UP000661280">
    <property type="component" value="Chromosome 1"/>
</dbReference>
<gene>
    <name evidence="1" type="ORF">AKAW2_10252S</name>
</gene>
<evidence type="ECO:0000313" key="2">
    <source>
        <dbReference type="Proteomes" id="UP000661280"/>
    </source>
</evidence>
<proteinExistence type="predicted"/>
<reference evidence="1" key="1">
    <citation type="submission" date="2021-01" db="EMBL/GenBank/DDBJ databases">
        <authorList>
            <consortium name="Aspergillus luchuensis mut. kawachii IFO 4304 genome sequencing consortium"/>
            <person name="Kazuki M."/>
            <person name="Futagami T."/>
        </authorList>
    </citation>
    <scope>NUCLEOTIDE SEQUENCE</scope>
    <source>
        <strain evidence="1">IFO 4308</strain>
    </source>
</reference>
<dbReference type="RefSeq" id="XP_041536972.1">
    <property type="nucleotide sequence ID" value="XM_041685124.1"/>
</dbReference>
<accession>A0A7R7VYP1</accession>
<organism evidence="1 2">
    <name type="scientific">Aspergillus kawachii</name>
    <name type="common">White koji mold</name>
    <name type="synonym">Aspergillus awamori var. kawachi</name>
    <dbReference type="NCBI Taxonomy" id="1069201"/>
    <lineage>
        <taxon>Eukaryota</taxon>
        <taxon>Fungi</taxon>
        <taxon>Dikarya</taxon>
        <taxon>Ascomycota</taxon>
        <taxon>Pezizomycotina</taxon>
        <taxon>Eurotiomycetes</taxon>
        <taxon>Eurotiomycetidae</taxon>
        <taxon>Eurotiales</taxon>
        <taxon>Aspergillaceae</taxon>
        <taxon>Aspergillus</taxon>
        <taxon>Aspergillus subgen. Circumdati</taxon>
    </lineage>
</organism>
<name>A0A7R7VYP1_ASPKA</name>
<dbReference type="EMBL" id="AP024425">
    <property type="protein sequence ID" value="BCR93206.1"/>
    <property type="molecule type" value="Genomic_DNA"/>
</dbReference>
<dbReference type="KEGG" id="aluc:AKAW2_10252S"/>
<dbReference type="GeneID" id="64954531"/>
<dbReference type="AlphaFoldDB" id="A0A7R7VYP1"/>
<reference evidence="1" key="2">
    <citation type="submission" date="2021-02" db="EMBL/GenBank/DDBJ databases">
        <title>Aspergillus luchuensis mut. kawachii IFO 4304 genome sequence.</title>
        <authorList>
            <person name="Mori K."/>
            <person name="Kadooka C."/>
            <person name="Goto M."/>
            <person name="Futagami T."/>
        </authorList>
    </citation>
    <scope>NUCLEOTIDE SEQUENCE</scope>
    <source>
        <strain evidence="1">IFO 4308</strain>
    </source>
</reference>
<sequence>MMNNSLGLHNRYIAHSSNYSNQAPTNPYITNDPYCICRLLPTYHFLYQQQQGKEETKYHKDMWLNSYGAMRLNQFPGVASPRGISPAVETTTAATQVLQLLPLYTVTQHLTD</sequence>